<evidence type="ECO:0000313" key="2">
    <source>
        <dbReference type="Proteomes" id="UP000585836"/>
    </source>
</evidence>
<accession>A0A7W9Q013</accession>
<evidence type="ECO:0000313" key="1">
    <source>
        <dbReference type="EMBL" id="MBB5930891.1"/>
    </source>
</evidence>
<keyword evidence="2" id="KW-1185">Reference proteome</keyword>
<gene>
    <name evidence="1" type="ORF">FHS34_006398</name>
</gene>
<dbReference type="EMBL" id="JACHJK010000013">
    <property type="protein sequence ID" value="MBB5930891.1"/>
    <property type="molecule type" value="Genomic_DNA"/>
</dbReference>
<organism evidence="1 2">
    <name type="scientific">Streptomyces echinatus</name>
    <dbReference type="NCBI Taxonomy" id="67293"/>
    <lineage>
        <taxon>Bacteria</taxon>
        <taxon>Bacillati</taxon>
        <taxon>Actinomycetota</taxon>
        <taxon>Actinomycetes</taxon>
        <taxon>Kitasatosporales</taxon>
        <taxon>Streptomycetaceae</taxon>
        <taxon>Streptomyces</taxon>
    </lineage>
</organism>
<sequence length="155" mass="16958">MTVDTLVEHLAELYGQPIHLVPLPLPLGSPDGLWVAADGENYIVFEQRLAPVHQHQVILHELGHLICGHGAASVMTPEATQLLVPSLDPGMVRRVLGREHSHSEAEAEAELVGSLIGRQVGIWTAERTWDVPPEARELAARLAALESPSQRRNDE</sequence>
<reference evidence="1 2" key="1">
    <citation type="submission" date="2020-08" db="EMBL/GenBank/DDBJ databases">
        <title>Genomic Encyclopedia of Type Strains, Phase III (KMG-III): the genomes of soil and plant-associated and newly described type strains.</title>
        <authorList>
            <person name="Whitman W."/>
        </authorList>
    </citation>
    <scope>NUCLEOTIDE SEQUENCE [LARGE SCALE GENOMIC DNA]</scope>
    <source>
        <strain evidence="1 2">CECT 3313</strain>
    </source>
</reference>
<dbReference type="AlphaFoldDB" id="A0A7W9Q013"/>
<proteinExistence type="predicted"/>
<comment type="caution">
    <text evidence="1">The sequence shown here is derived from an EMBL/GenBank/DDBJ whole genome shotgun (WGS) entry which is preliminary data.</text>
</comment>
<evidence type="ECO:0008006" key="3">
    <source>
        <dbReference type="Google" id="ProtNLM"/>
    </source>
</evidence>
<protein>
    <recommendedName>
        <fullName evidence="3">IrrE N-terminal-like domain-containing protein</fullName>
    </recommendedName>
</protein>
<dbReference type="Proteomes" id="UP000585836">
    <property type="component" value="Unassembled WGS sequence"/>
</dbReference>
<dbReference type="RefSeq" id="WP_184971784.1">
    <property type="nucleotide sequence ID" value="NZ_BAAAWF010000049.1"/>
</dbReference>
<name>A0A7W9Q013_9ACTN</name>